<accession>A0A1M5Y5Z2</accession>
<evidence type="ECO:0000256" key="7">
    <source>
        <dbReference type="SAM" id="Phobius"/>
    </source>
</evidence>
<proteinExistence type="predicted"/>
<evidence type="ECO:0000256" key="2">
    <source>
        <dbReference type="ARBA" id="ARBA00022475"/>
    </source>
</evidence>
<dbReference type="GO" id="GO:0005886">
    <property type="term" value="C:plasma membrane"/>
    <property type="evidence" value="ECO:0007669"/>
    <property type="project" value="UniProtKB-SubCell"/>
</dbReference>
<name>A0A1M5Y5Z2_9CLOT</name>
<dbReference type="Pfam" id="PF01569">
    <property type="entry name" value="PAP2"/>
    <property type="match status" value="1"/>
</dbReference>
<keyword evidence="2" id="KW-1003">Cell membrane</keyword>
<evidence type="ECO:0000256" key="3">
    <source>
        <dbReference type="ARBA" id="ARBA00022692"/>
    </source>
</evidence>
<evidence type="ECO:0000313" key="10">
    <source>
        <dbReference type="Proteomes" id="UP000184241"/>
    </source>
</evidence>
<feature type="domain" description="Phosphatidic acid phosphatase type 2/haloperoxidase" evidence="8">
    <location>
        <begin position="60"/>
        <end position="170"/>
    </location>
</feature>
<keyword evidence="6 7" id="KW-0472">Membrane</keyword>
<dbReference type="PANTHER" id="PTHR14969">
    <property type="entry name" value="SPHINGOSINE-1-PHOSPHATE PHOSPHOHYDROLASE"/>
    <property type="match status" value="1"/>
</dbReference>
<keyword evidence="3 7" id="KW-0812">Transmembrane</keyword>
<dbReference type="Gene3D" id="1.20.144.10">
    <property type="entry name" value="Phosphatidic acid phosphatase type 2/haloperoxidase"/>
    <property type="match status" value="1"/>
</dbReference>
<evidence type="ECO:0000259" key="8">
    <source>
        <dbReference type="SMART" id="SM00014"/>
    </source>
</evidence>
<gene>
    <name evidence="9" type="ORF">SAMN02745941_01884</name>
</gene>
<dbReference type="GO" id="GO:0016787">
    <property type="term" value="F:hydrolase activity"/>
    <property type="evidence" value="ECO:0007669"/>
    <property type="project" value="UniProtKB-KW"/>
</dbReference>
<feature type="transmembrane region" description="Helical" evidence="7">
    <location>
        <begin position="30"/>
        <end position="53"/>
    </location>
</feature>
<evidence type="ECO:0000256" key="4">
    <source>
        <dbReference type="ARBA" id="ARBA00022801"/>
    </source>
</evidence>
<dbReference type="SUPFAM" id="SSF48317">
    <property type="entry name" value="Acid phosphatase/Vanadium-dependent haloperoxidase"/>
    <property type="match status" value="1"/>
</dbReference>
<dbReference type="SMART" id="SM00014">
    <property type="entry name" value="acidPPc"/>
    <property type="match status" value="1"/>
</dbReference>
<keyword evidence="4" id="KW-0378">Hydrolase</keyword>
<evidence type="ECO:0000256" key="6">
    <source>
        <dbReference type="ARBA" id="ARBA00023136"/>
    </source>
</evidence>
<keyword evidence="5 7" id="KW-1133">Transmembrane helix</keyword>
<evidence type="ECO:0000313" key="9">
    <source>
        <dbReference type="EMBL" id="SHI07501.1"/>
    </source>
</evidence>
<dbReference type="InterPro" id="IPR000326">
    <property type="entry name" value="PAP2/HPO"/>
</dbReference>
<dbReference type="InterPro" id="IPR036938">
    <property type="entry name" value="PAP2/HPO_sf"/>
</dbReference>
<protein>
    <submittedName>
        <fullName evidence="9">Undecaprenyl-diphosphatase</fullName>
    </submittedName>
</protein>
<evidence type="ECO:0000256" key="5">
    <source>
        <dbReference type="ARBA" id="ARBA00022989"/>
    </source>
</evidence>
<reference evidence="9 10" key="1">
    <citation type="submission" date="2016-11" db="EMBL/GenBank/DDBJ databases">
        <authorList>
            <person name="Jaros S."/>
            <person name="Januszkiewicz K."/>
            <person name="Wedrychowicz H."/>
        </authorList>
    </citation>
    <scope>NUCLEOTIDE SEQUENCE [LARGE SCALE GENOMIC DNA]</scope>
    <source>
        <strain evidence="9 10">DSM 6191</strain>
    </source>
</reference>
<dbReference type="Proteomes" id="UP000184241">
    <property type="component" value="Unassembled WGS sequence"/>
</dbReference>
<sequence>MDILRRIHTFDNYILFTISRRIKNRYLDKAMPMITSLGNLGIIWIIIAGVLMINEERRLIGEVVLLTLIISTLVGEGIIKHIVRRARPCSYKESMHLLIDKPLSYSFPSGHTLSSFAVAEVLSAYFVQFRIIFLAIAFLIALSRIYLYVHYPTDVIAGMIIGIVCSKIVFIILQGGYLQGMILLDRIFTY</sequence>
<feature type="transmembrane region" description="Helical" evidence="7">
    <location>
        <begin position="131"/>
        <end position="149"/>
    </location>
</feature>
<dbReference type="EMBL" id="FQXU01000005">
    <property type="protein sequence ID" value="SHI07501.1"/>
    <property type="molecule type" value="Genomic_DNA"/>
</dbReference>
<feature type="transmembrane region" description="Helical" evidence="7">
    <location>
        <begin position="59"/>
        <end position="79"/>
    </location>
</feature>
<dbReference type="PANTHER" id="PTHR14969:SF62">
    <property type="entry name" value="DECAPRENYLPHOSPHORYL-5-PHOSPHORIBOSE PHOSPHATASE RV3807C-RELATED"/>
    <property type="match status" value="1"/>
</dbReference>
<organism evidence="9 10">
    <name type="scientific">Clostridium intestinale DSM 6191</name>
    <dbReference type="NCBI Taxonomy" id="1121320"/>
    <lineage>
        <taxon>Bacteria</taxon>
        <taxon>Bacillati</taxon>
        <taxon>Bacillota</taxon>
        <taxon>Clostridia</taxon>
        <taxon>Eubacteriales</taxon>
        <taxon>Clostridiaceae</taxon>
        <taxon>Clostridium</taxon>
    </lineage>
</organism>
<comment type="subcellular location">
    <subcellularLocation>
        <location evidence="1">Cell membrane</location>
        <topology evidence="1">Multi-pass membrane protein</topology>
    </subcellularLocation>
</comment>
<feature type="transmembrane region" description="Helical" evidence="7">
    <location>
        <begin position="155"/>
        <end position="178"/>
    </location>
</feature>
<dbReference type="AlphaFoldDB" id="A0A1M5Y5Z2"/>
<evidence type="ECO:0000256" key="1">
    <source>
        <dbReference type="ARBA" id="ARBA00004651"/>
    </source>
</evidence>
<dbReference type="RefSeq" id="WP_073018895.1">
    <property type="nucleotide sequence ID" value="NZ_FQXU01000005.1"/>
</dbReference>